<dbReference type="GO" id="GO:0016810">
    <property type="term" value="F:hydrolase activity, acting on carbon-nitrogen (but not peptide) bonds"/>
    <property type="evidence" value="ECO:0007669"/>
    <property type="project" value="InterPro"/>
</dbReference>
<dbReference type="Proteomes" id="UP000186406">
    <property type="component" value="Unassembled WGS sequence"/>
</dbReference>
<dbReference type="GO" id="GO:0005975">
    <property type="term" value="P:carbohydrate metabolic process"/>
    <property type="evidence" value="ECO:0007669"/>
    <property type="project" value="InterPro"/>
</dbReference>
<dbReference type="Gene3D" id="3.20.20.370">
    <property type="entry name" value="Glycoside hydrolase/deacetylase"/>
    <property type="match status" value="1"/>
</dbReference>
<dbReference type="PANTHER" id="PTHR10587">
    <property type="entry name" value="GLYCOSYL TRANSFERASE-RELATED"/>
    <property type="match status" value="1"/>
</dbReference>
<gene>
    <name evidence="8" type="ORF">SAMN02745172_03627</name>
</gene>
<dbReference type="InterPro" id="IPR002509">
    <property type="entry name" value="NODB_dom"/>
</dbReference>
<keyword evidence="6" id="KW-0732">Signal</keyword>
<sequence>MRIRLFARRRPSSALPRPRRAVLAGALLAASTAAVTALPAVAAPPAQCWTPESYALQPGERTPRRATAADRVSQPPPAVAGPAVTGPLSGVIRRVELPKGVKLVALTFDLCETGGQVAGYDGPIFDTLRKEGVPATFFAGGKWLETHPQRAQQIAADPLFEIGNHSWDHANLHAADDSRMSQEILTAQAAIGAAKTASVAACPAAAPVSKLSLFRFPYGSCSAASLAAANANGEVVIQWDVVSGDPADIGAKAIADNVMRQVRPGSIIVMHANGNGKHTREGLPLVIARLRAAGYGFATVSDLIAAGKPVAASSCYIDHPGDTARYDKAADAKAAKAKAAAPATHASADVAAPAAQ</sequence>
<dbReference type="PANTHER" id="PTHR10587:SF134">
    <property type="entry name" value="SECRETED PROTEIN"/>
    <property type="match status" value="1"/>
</dbReference>
<dbReference type="EMBL" id="FRXO01000009">
    <property type="protein sequence ID" value="SHO66965.1"/>
    <property type="molecule type" value="Genomic_DNA"/>
</dbReference>
<dbReference type="OrthoDB" id="9784220at2"/>
<dbReference type="Pfam" id="PF01522">
    <property type="entry name" value="Polysacc_deac_1"/>
    <property type="match status" value="1"/>
</dbReference>
<evidence type="ECO:0000256" key="5">
    <source>
        <dbReference type="SAM" id="MobiDB-lite"/>
    </source>
</evidence>
<comment type="function">
    <text evidence="1">Is involved in generating a small heat-stable compound (Nod), an acylated oligomer of N-acetylglucosamine, that stimulates mitosis in various plant protoplasts.</text>
</comment>
<evidence type="ECO:0000256" key="4">
    <source>
        <dbReference type="ARBA" id="ARBA00032976"/>
    </source>
</evidence>
<dbReference type="STRING" id="1123029.SAMN02745172_03627"/>
<evidence type="ECO:0000256" key="1">
    <source>
        <dbReference type="ARBA" id="ARBA00003236"/>
    </source>
</evidence>
<organism evidence="8 9">
    <name type="scientific">Pseudoxanthobacter soli DSM 19599</name>
    <dbReference type="NCBI Taxonomy" id="1123029"/>
    <lineage>
        <taxon>Bacteria</taxon>
        <taxon>Pseudomonadati</taxon>
        <taxon>Pseudomonadota</taxon>
        <taxon>Alphaproteobacteria</taxon>
        <taxon>Hyphomicrobiales</taxon>
        <taxon>Segnochrobactraceae</taxon>
        <taxon>Pseudoxanthobacter</taxon>
    </lineage>
</organism>
<dbReference type="AlphaFoldDB" id="A0A1M7ZPZ6"/>
<accession>A0A1M7ZPZ6</accession>
<evidence type="ECO:0000256" key="3">
    <source>
        <dbReference type="ARBA" id="ARBA00020071"/>
    </source>
</evidence>
<protein>
    <recommendedName>
        <fullName evidence="3">Chitooligosaccharide deacetylase</fullName>
    </recommendedName>
    <alternativeName>
        <fullName evidence="4">Nodulation protein B</fullName>
    </alternativeName>
</protein>
<dbReference type="PROSITE" id="PS51677">
    <property type="entry name" value="NODB"/>
    <property type="match status" value="1"/>
</dbReference>
<dbReference type="RefSeq" id="WP_073631310.1">
    <property type="nucleotide sequence ID" value="NZ_FRXO01000009.1"/>
</dbReference>
<proteinExistence type="inferred from homology"/>
<evidence type="ECO:0000259" key="7">
    <source>
        <dbReference type="PROSITE" id="PS51677"/>
    </source>
</evidence>
<evidence type="ECO:0000256" key="6">
    <source>
        <dbReference type="SAM" id="SignalP"/>
    </source>
</evidence>
<feature type="domain" description="NodB homology" evidence="7">
    <location>
        <begin position="102"/>
        <end position="298"/>
    </location>
</feature>
<dbReference type="SUPFAM" id="SSF88713">
    <property type="entry name" value="Glycoside hydrolase/deacetylase"/>
    <property type="match status" value="1"/>
</dbReference>
<evidence type="ECO:0000256" key="2">
    <source>
        <dbReference type="ARBA" id="ARBA00010973"/>
    </source>
</evidence>
<name>A0A1M7ZPZ6_9HYPH</name>
<comment type="similarity">
    <text evidence="2">Belongs to the polysaccharide deacetylase family.</text>
</comment>
<keyword evidence="9" id="KW-1185">Reference proteome</keyword>
<evidence type="ECO:0000313" key="9">
    <source>
        <dbReference type="Proteomes" id="UP000186406"/>
    </source>
</evidence>
<feature type="region of interest" description="Disordered" evidence="5">
    <location>
        <begin position="53"/>
        <end position="85"/>
    </location>
</feature>
<dbReference type="InterPro" id="IPR050248">
    <property type="entry name" value="Polysacc_deacetylase_ArnD"/>
</dbReference>
<feature type="chain" id="PRO_5009930014" description="Chitooligosaccharide deacetylase" evidence="6">
    <location>
        <begin position="43"/>
        <end position="356"/>
    </location>
</feature>
<reference evidence="8 9" key="1">
    <citation type="submission" date="2016-12" db="EMBL/GenBank/DDBJ databases">
        <authorList>
            <person name="Song W.-J."/>
            <person name="Kurnit D.M."/>
        </authorList>
    </citation>
    <scope>NUCLEOTIDE SEQUENCE [LARGE SCALE GENOMIC DNA]</scope>
    <source>
        <strain evidence="8 9">DSM 19599</strain>
    </source>
</reference>
<feature type="signal peptide" evidence="6">
    <location>
        <begin position="1"/>
        <end position="42"/>
    </location>
</feature>
<dbReference type="InterPro" id="IPR011330">
    <property type="entry name" value="Glyco_hydro/deAcase_b/a-brl"/>
</dbReference>
<evidence type="ECO:0000313" key="8">
    <source>
        <dbReference type="EMBL" id="SHO66965.1"/>
    </source>
</evidence>